<evidence type="ECO:0000313" key="3">
    <source>
        <dbReference type="Proteomes" id="UP000826656"/>
    </source>
</evidence>
<proteinExistence type="predicted"/>
<feature type="compositionally biased region" description="Basic residues" evidence="1">
    <location>
        <begin position="191"/>
        <end position="204"/>
    </location>
</feature>
<dbReference type="EMBL" id="JAIVGD010000018">
    <property type="protein sequence ID" value="KAH0754057.1"/>
    <property type="molecule type" value="Genomic_DNA"/>
</dbReference>
<evidence type="ECO:0000256" key="1">
    <source>
        <dbReference type="SAM" id="MobiDB-lite"/>
    </source>
</evidence>
<name>A0ABQ7USD4_SOLTU</name>
<evidence type="ECO:0000313" key="2">
    <source>
        <dbReference type="EMBL" id="KAH0754057.1"/>
    </source>
</evidence>
<feature type="region of interest" description="Disordered" evidence="1">
    <location>
        <begin position="97"/>
        <end position="117"/>
    </location>
</feature>
<feature type="region of interest" description="Disordered" evidence="1">
    <location>
        <begin position="1"/>
        <end position="38"/>
    </location>
</feature>
<accession>A0ABQ7USD4</accession>
<dbReference type="Proteomes" id="UP000826656">
    <property type="component" value="Unassembled WGS sequence"/>
</dbReference>
<comment type="caution">
    <text evidence="2">The sequence shown here is derived from an EMBL/GenBank/DDBJ whole genome shotgun (WGS) entry which is preliminary data.</text>
</comment>
<organism evidence="2 3">
    <name type="scientific">Solanum tuberosum</name>
    <name type="common">Potato</name>
    <dbReference type="NCBI Taxonomy" id="4113"/>
    <lineage>
        <taxon>Eukaryota</taxon>
        <taxon>Viridiplantae</taxon>
        <taxon>Streptophyta</taxon>
        <taxon>Embryophyta</taxon>
        <taxon>Tracheophyta</taxon>
        <taxon>Spermatophyta</taxon>
        <taxon>Magnoliopsida</taxon>
        <taxon>eudicotyledons</taxon>
        <taxon>Gunneridae</taxon>
        <taxon>Pentapetalae</taxon>
        <taxon>asterids</taxon>
        <taxon>lamiids</taxon>
        <taxon>Solanales</taxon>
        <taxon>Solanaceae</taxon>
        <taxon>Solanoideae</taxon>
        <taxon>Solaneae</taxon>
        <taxon>Solanum</taxon>
    </lineage>
</organism>
<protein>
    <submittedName>
        <fullName evidence="2">Uncharacterized protein</fullName>
    </submittedName>
</protein>
<sequence>MDPPDLVKTVRRPKFKRDREKNAAIKRAGEWSHSRKGTKITCSKCGSQAHNARLVRNSISSLKRKRGRTEGVEQDEEVFYVNISAPQLTREGFESDISTPRQRQYEPFGPTRELESDPVLRPGTIFEELTRLKMRQNQQTISANRVITFRGDHRGVSEPTDLPYLPTKVTWKGKEAMTSNQLERAREKKVGKLKTKKSNGRSQI</sequence>
<reference evidence="2 3" key="1">
    <citation type="journal article" date="2021" name="bioRxiv">
        <title>Chromosome-scale and haplotype-resolved genome assembly of a tetraploid potato cultivar.</title>
        <authorList>
            <person name="Sun H."/>
            <person name="Jiao W.-B."/>
            <person name="Krause K."/>
            <person name="Campoy J.A."/>
            <person name="Goel M."/>
            <person name="Folz-Donahue K."/>
            <person name="Kukat C."/>
            <person name="Huettel B."/>
            <person name="Schneeberger K."/>
        </authorList>
    </citation>
    <scope>NUCLEOTIDE SEQUENCE [LARGE SCALE GENOMIC DNA]</scope>
    <source>
        <strain evidence="2">SolTubOtavaFocal</strain>
        <tissue evidence="2">Leaves</tissue>
    </source>
</reference>
<keyword evidence="3" id="KW-1185">Reference proteome</keyword>
<gene>
    <name evidence="2" type="ORF">KY290_024327</name>
</gene>
<feature type="compositionally biased region" description="Basic and acidic residues" evidence="1">
    <location>
        <begin position="17"/>
        <end position="33"/>
    </location>
</feature>
<feature type="region of interest" description="Disordered" evidence="1">
    <location>
        <begin position="175"/>
        <end position="204"/>
    </location>
</feature>